<feature type="signal peptide" evidence="1">
    <location>
        <begin position="1"/>
        <end position="21"/>
    </location>
</feature>
<name>A0A6N8HIA8_9FLAO</name>
<keyword evidence="1" id="KW-0732">Signal</keyword>
<dbReference type="EMBL" id="WOWP01000063">
    <property type="protein sequence ID" value="MUV05403.1"/>
    <property type="molecule type" value="Genomic_DNA"/>
</dbReference>
<organism evidence="2 3">
    <name type="scientific">Flavobacterium rakeshii</name>
    <dbReference type="NCBI Taxonomy" id="1038845"/>
    <lineage>
        <taxon>Bacteria</taxon>
        <taxon>Pseudomonadati</taxon>
        <taxon>Bacteroidota</taxon>
        <taxon>Flavobacteriia</taxon>
        <taxon>Flavobacteriales</taxon>
        <taxon>Flavobacteriaceae</taxon>
        <taxon>Flavobacterium</taxon>
    </lineage>
</organism>
<protein>
    <recommendedName>
        <fullName evidence="4">Lipoprotein</fullName>
    </recommendedName>
</protein>
<dbReference type="AlphaFoldDB" id="A0A6N8HIA8"/>
<reference evidence="2 3" key="1">
    <citation type="submission" date="2019-12" db="EMBL/GenBank/DDBJ databases">
        <authorList>
            <person name="Sun J.-Q."/>
        </authorList>
    </citation>
    <scope>NUCLEOTIDE SEQUENCE [LARGE SCALE GENOMIC DNA]</scope>
    <source>
        <strain evidence="2 3">JCM 17928</strain>
    </source>
</reference>
<evidence type="ECO:0000313" key="3">
    <source>
        <dbReference type="Proteomes" id="UP000433945"/>
    </source>
</evidence>
<dbReference type="Proteomes" id="UP000433945">
    <property type="component" value="Unassembled WGS sequence"/>
</dbReference>
<gene>
    <name evidence="2" type="ORF">GN157_16945</name>
</gene>
<evidence type="ECO:0008006" key="4">
    <source>
        <dbReference type="Google" id="ProtNLM"/>
    </source>
</evidence>
<evidence type="ECO:0000256" key="1">
    <source>
        <dbReference type="SAM" id="SignalP"/>
    </source>
</evidence>
<proteinExistence type="predicted"/>
<dbReference type="RefSeq" id="WP_157484664.1">
    <property type="nucleotide sequence ID" value="NZ_WOWP01000063.1"/>
</dbReference>
<evidence type="ECO:0000313" key="2">
    <source>
        <dbReference type="EMBL" id="MUV05403.1"/>
    </source>
</evidence>
<keyword evidence="3" id="KW-1185">Reference proteome</keyword>
<comment type="caution">
    <text evidence="2">The sequence shown here is derived from an EMBL/GenBank/DDBJ whole genome shotgun (WGS) entry which is preliminary data.</text>
</comment>
<accession>A0A6N8HIA8</accession>
<sequence length="186" mass="21284">MIKKITTIFLLLALCTSCAPAYRTYNNTNKTVNFKNKEEAVDYFSKKYNYIREKIYFINPDETGSFMEYLVSQNTSYFYGITVSDTLKINSPSLKADNSCSGVVSKVINSENIDYKTEPTKISTFDLKNVQNKAIDFKKGKSVIFIISTKLGNSISKTIKKLSTQVTELEDPETDYYLICIDYYNN</sequence>
<feature type="chain" id="PRO_5026669320" description="Lipoprotein" evidence="1">
    <location>
        <begin position="22"/>
        <end position="186"/>
    </location>
</feature>